<organism evidence="2">
    <name type="scientific">marine sediment metagenome</name>
    <dbReference type="NCBI Taxonomy" id="412755"/>
    <lineage>
        <taxon>unclassified sequences</taxon>
        <taxon>metagenomes</taxon>
        <taxon>ecological metagenomes</taxon>
    </lineage>
</organism>
<comment type="caution">
    <text evidence="2">The sequence shown here is derived from an EMBL/GenBank/DDBJ whole genome shotgun (WGS) entry which is preliminary data.</text>
</comment>
<keyword evidence="1" id="KW-0472">Membrane</keyword>
<keyword evidence="1" id="KW-0812">Transmembrane</keyword>
<protein>
    <submittedName>
        <fullName evidence="2">Uncharacterized protein</fullName>
    </submittedName>
</protein>
<evidence type="ECO:0000313" key="2">
    <source>
        <dbReference type="EMBL" id="GAG75730.1"/>
    </source>
</evidence>
<sequence length="149" mass="17430">MAETVYSGESYSFESEEFEYYTVTGNSSNLNGMNVSWENGNTTISFHPLFAPDNFTLIFFNEETEVITEHHYSSGSSSTKYVDKIIEVPNYIDKEIIVEKEIPSEPEIIKEVPEWVYFTFVMLILIILTLMGYIWRIKNERGIKKKRNR</sequence>
<accession>X1A0W1</accession>
<dbReference type="AlphaFoldDB" id="X1A0W1"/>
<name>X1A0W1_9ZZZZ</name>
<keyword evidence="1" id="KW-1133">Transmembrane helix</keyword>
<dbReference type="EMBL" id="BART01017227">
    <property type="protein sequence ID" value="GAG75730.1"/>
    <property type="molecule type" value="Genomic_DNA"/>
</dbReference>
<proteinExistence type="predicted"/>
<reference evidence="2" key="1">
    <citation type="journal article" date="2014" name="Front. Microbiol.">
        <title>High frequency of phylogenetically diverse reductive dehalogenase-homologous genes in deep subseafloor sedimentary metagenomes.</title>
        <authorList>
            <person name="Kawai M."/>
            <person name="Futagami T."/>
            <person name="Toyoda A."/>
            <person name="Takaki Y."/>
            <person name="Nishi S."/>
            <person name="Hori S."/>
            <person name="Arai W."/>
            <person name="Tsubouchi T."/>
            <person name="Morono Y."/>
            <person name="Uchiyama I."/>
            <person name="Ito T."/>
            <person name="Fujiyama A."/>
            <person name="Inagaki F."/>
            <person name="Takami H."/>
        </authorList>
    </citation>
    <scope>NUCLEOTIDE SEQUENCE</scope>
    <source>
        <strain evidence="2">Expedition CK06-06</strain>
    </source>
</reference>
<gene>
    <name evidence="2" type="ORF">S01H4_32856</name>
</gene>
<evidence type="ECO:0000256" key="1">
    <source>
        <dbReference type="SAM" id="Phobius"/>
    </source>
</evidence>
<feature type="transmembrane region" description="Helical" evidence="1">
    <location>
        <begin position="115"/>
        <end position="135"/>
    </location>
</feature>